<gene>
    <name evidence="2" type="ORF">CCMP2556_LOCUS26514</name>
</gene>
<sequence length="1252" mass="139349">MKHSIGMTDWHRRQNVVLNKITNAEVKHIDWHDFLHISSAATFRRLIAADVVYYSADLPALAATIGAHLCEGGRADILTVRRDWRGPLASERATAEEQFITHLRGDVSTVPPAQERQQKAPQQVARQVTAATGVGLAASSLRMQEDAKRKRLSHEWAIMAEDLQADSDILSSFPNKSGVSLAFLFEDRAAGTLAKHSHGWRKWLEFARASHINPGDPSSSAVLDFCDALSVGQMETLSVQRSYTSTFDSGGLQNCNEDDCWIIGCLLLMTWGGLRWSDVQRLQFSSLLLRDGSVRGYSWRAKTSAQGMAFGVLVGGVTGSDWGVQFGQRLMHCQQSDPARDFLMASGGQPMAYTSMLGQMRRCLCDYADLSPETARQFTLHSCKASMPNTCIKKYGRDDVWPQLLSQKKVLKRIACGWCPHVPLSRGLGSKSSMEDATVLASLCKDLDLTDSESDPEEACSGPSSIRDASSDSDAGESDAGHADETTEELEFAGPWLLNARTGWYHRAAHHKTDGVDADEKHWRLSCRPTENYMVTAKLPDEVRSKLVELGFDTEDAFQSKDDATFEQFAKEFLITDLKWAGVTADNWSHKPLVQKLRGLWQRVGGGGVPVQALPVSNALVPALRATPQAGKVLTVADRDRLRRELEKKYAGCLVELETLPAMNFLSMVKNQHDNKAWDWVPWKKVLSEKVASAVKERNAIACADQCAMREVFGLCYAGANLDDALSTVAIDRDMLRSLLMPRLKLEKPLDREPLKRKRPFETQKPGGGADKRKPTGECFKWIAGECKLRQCKFKHKCAACGSTDHHSAVCAKKKVQLVGDSTVSNVKKLCKIRGKIELPSLSSVASFVSQHPSQSWVPFSPDFSKAHKRVKAHPSEQGLSVFAVRTAAGVTRWAYYKTAHFGCSWASYWWSRLAAAFIRTARRLLFHAHFLCVYVDDVLALLPRRTAGEMACVLICLAAALGFPLSWHKLALGNCLQWVGWLCNFEGQPMAALPNDKLQLFRAALRDISKSPQQVCRKQLQSLVGRLVWYTAGAHWLRPWLQVFFYALNKPRLHFLKLDSLQLQALNTLLSPRMRVQQAGALSDVQAGWGLLEIGARCVHSPKEDLAAALTVYGHVTVTELLGYCCTFEEVPLALITLTRDSRVESRDKRHHQAPEEKKKGTSSGGKKKGHRKKSTEILNVPQAVRGSRQFQALLRGSQEFGELGLLMNNDRLYKYLNQSSLHWNDLYKFAGPKLRVDVEMLAAANPEHFG</sequence>
<dbReference type="EMBL" id="CAXAMN010018557">
    <property type="protein sequence ID" value="CAK9052593.1"/>
    <property type="molecule type" value="Genomic_DNA"/>
</dbReference>
<dbReference type="InterPro" id="IPR029063">
    <property type="entry name" value="SAM-dependent_MTases_sf"/>
</dbReference>
<evidence type="ECO:0000256" key="1">
    <source>
        <dbReference type="SAM" id="MobiDB-lite"/>
    </source>
</evidence>
<keyword evidence="3" id="KW-1185">Reference proteome</keyword>
<name>A0ABP0MNB3_9DINO</name>
<organism evidence="2 3">
    <name type="scientific">Durusdinium trenchii</name>
    <dbReference type="NCBI Taxonomy" id="1381693"/>
    <lineage>
        <taxon>Eukaryota</taxon>
        <taxon>Sar</taxon>
        <taxon>Alveolata</taxon>
        <taxon>Dinophyceae</taxon>
        <taxon>Suessiales</taxon>
        <taxon>Symbiodiniaceae</taxon>
        <taxon>Durusdinium</taxon>
    </lineage>
</organism>
<reference evidence="2 3" key="1">
    <citation type="submission" date="2024-02" db="EMBL/GenBank/DDBJ databases">
        <authorList>
            <person name="Chen Y."/>
            <person name="Shah S."/>
            <person name="Dougan E. K."/>
            <person name="Thang M."/>
            <person name="Chan C."/>
        </authorList>
    </citation>
    <scope>NUCLEOTIDE SEQUENCE [LARGE SCALE GENOMIC DNA]</scope>
</reference>
<dbReference type="Gene3D" id="3.40.50.150">
    <property type="entry name" value="Vaccinia Virus protein VP39"/>
    <property type="match status" value="1"/>
</dbReference>
<protein>
    <submittedName>
        <fullName evidence="2">Uncharacterized protein</fullName>
    </submittedName>
</protein>
<proteinExistence type="predicted"/>
<dbReference type="SUPFAM" id="SSF56672">
    <property type="entry name" value="DNA/RNA polymerases"/>
    <property type="match status" value="1"/>
</dbReference>
<dbReference type="InterPro" id="IPR043502">
    <property type="entry name" value="DNA/RNA_pol_sf"/>
</dbReference>
<comment type="caution">
    <text evidence="2">The sequence shown here is derived from an EMBL/GenBank/DDBJ whole genome shotgun (WGS) entry which is preliminary data.</text>
</comment>
<accession>A0ABP0MNB3</accession>
<dbReference type="PANTHER" id="PTHR33050">
    <property type="entry name" value="REVERSE TRANSCRIPTASE DOMAIN-CONTAINING PROTEIN"/>
    <property type="match status" value="1"/>
</dbReference>
<feature type="compositionally biased region" description="Basic and acidic residues" evidence="1">
    <location>
        <begin position="1145"/>
        <end position="1161"/>
    </location>
</feature>
<evidence type="ECO:0000313" key="2">
    <source>
        <dbReference type="EMBL" id="CAK9052593.1"/>
    </source>
</evidence>
<evidence type="ECO:0000313" key="3">
    <source>
        <dbReference type="Proteomes" id="UP001642484"/>
    </source>
</evidence>
<feature type="region of interest" description="Disordered" evidence="1">
    <location>
        <begin position="1145"/>
        <end position="1178"/>
    </location>
</feature>
<dbReference type="InterPro" id="IPR052055">
    <property type="entry name" value="Hepadnavirus_pol/RT"/>
</dbReference>
<feature type="region of interest" description="Disordered" evidence="1">
    <location>
        <begin position="450"/>
        <end position="486"/>
    </location>
</feature>
<dbReference type="PANTHER" id="PTHR33050:SF7">
    <property type="entry name" value="RIBONUCLEASE H"/>
    <property type="match status" value="1"/>
</dbReference>
<dbReference type="Proteomes" id="UP001642484">
    <property type="component" value="Unassembled WGS sequence"/>
</dbReference>